<proteinExistence type="predicted"/>
<dbReference type="Gramene" id="TuG1812G0200004513.01.T05">
    <property type="protein sequence ID" value="TuG1812G0200004513.01.T05"/>
    <property type="gene ID" value="TuG1812G0200004513.01"/>
</dbReference>
<name>A0A8R7TKY0_TRIUA</name>
<feature type="compositionally biased region" description="Polar residues" evidence="1">
    <location>
        <begin position="105"/>
        <end position="117"/>
    </location>
</feature>
<keyword evidence="3" id="KW-1185">Reference proteome</keyword>
<reference evidence="3" key="1">
    <citation type="journal article" date="2013" name="Nature">
        <title>Draft genome of the wheat A-genome progenitor Triticum urartu.</title>
        <authorList>
            <person name="Ling H.Q."/>
            <person name="Zhao S."/>
            <person name="Liu D."/>
            <person name="Wang J."/>
            <person name="Sun H."/>
            <person name="Zhang C."/>
            <person name="Fan H."/>
            <person name="Li D."/>
            <person name="Dong L."/>
            <person name="Tao Y."/>
            <person name="Gao C."/>
            <person name="Wu H."/>
            <person name="Li Y."/>
            <person name="Cui Y."/>
            <person name="Guo X."/>
            <person name="Zheng S."/>
            <person name="Wang B."/>
            <person name="Yu K."/>
            <person name="Liang Q."/>
            <person name="Yang W."/>
            <person name="Lou X."/>
            <person name="Chen J."/>
            <person name="Feng M."/>
            <person name="Jian J."/>
            <person name="Zhang X."/>
            <person name="Luo G."/>
            <person name="Jiang Y."/>
            <person name="Liu J."/>
            <person name="Wang Z."/>
            <person name="Sha Y."/>
            <person name="Zhang B."/>
            <person name="Wu H."/>
            <person name="Tang D."/>
            <person name="Shen Q."/>
            <person name="Xue P."/>
            <person name="Zou S."/>
            <person name="Wang X."/>
            <person name="Liu X."/>
            <person name="Wang F."/>
            <person name="Yang Y."/>
            <person name="An X."/>
            <person name="Dong Z."/>
            <person name="Zhang K."/>
            <person name="Zhang X."/>
            <person name="Luo M.C."/>
            <person name="Dvorak J."/>
            <person name="Tong Y."/>
            <person name="Wang J."/>
            <person name="Yang H."/>
            <person name="Li Z."/>
            <person name="Wang D."/>
            <person name="Zhang A."/>
            <person name="Wang J."/>
        </authorList>
    </citation>
    <scope>NUCLEOTIDE SEQUENCE</scope>
    <source>
        <strain evidence="3">cv. G1812</strain>
    </source>
</reference>
<evidence type="ECO:0000313" key="3">
    <source>
        <dbReference type="Proteomes" id="UP000015106"/>
    </source>
</evidence>
<protein>
    <submittedName>
        <fullName evidence="2">Uncharacterized protein</fullName>
    </submittedName>
</protein>
<dbReference type="AlphaFoldDB" id="A0A8R7TKY0"/>
<sequence>MDGWIQEGILPPWVERAADPVRPSGTGHLRLLLAAAAGDHVFTKRELRPIRPTAKGDRTWRKQNCTAMCISATHQVYIFHCPGLMSRLSYRTGEMQQKKLLRCYSPNSKQKGPSTFLANGEQLKDV</sequence>
<evidence type="ECO:0000313" key="2">
    <source>
        <dbReference type="EnsemblPlants" id="TuG1812G0200004513.01.T05"/>
    </source>
</evidence>
<feature type="region of interest" description="Disordered" evidence="1">
    <location>
        <begin position="105"/>
        <end position="126"/>
    </location>
</feature>
<dbReference type="EnsemblPlants" id="TuG1812G0200004513.01.T05">
    <property type="protein sequence ID" value="TuG1812G0200004513.01.T05"/>
    <property type="gene ID" value="TuG1812G0200004513.01"/>
</dbReference>
<dbReference type="Proteomes" id="UP000015106">
    <property type="component" value="Chromosome 2"/>
</dbReference>
<accession>A0A8R7TKY0</accession>
<organism evidence="2 3">
    <name type="scientific">Triticum urartu</name>
    <name type="common">Red wild einkorn</name>
    <name type="synonym">Crithodium urartu</name>
    <dbReference type="NCBI Taxonomy" id="4572"/>
    <lineage>
        <taxon>Eukaryota</taxon>
        <taxon>Viridiplantae</taxon>
        <taxon>Streptophyta</taxon>
        <taxon>Embryophyta</taxon>
        <taxon>Tracheophyta</taxon>
        <taxon>Spermatophyta</taxon>
        <taxon>Magnoliopsida</taxon>
        <taxon>Liliopsida</taxon>
        <taxon>Poales</taxon>
        <taxon>Poaceae</taxon>
        <taxon>BOP clade</taxon>
        <taxon>Pooideae</taxon>
        <taxon>Triticodae</taxon>
        <taxon>Triticeae</taxon>
        <taxon>Triticinae</taxon>
        <taxon>Triticum</taxon>
    </lineage>
</organism>
<reference evidence="2" key="3">
    <citation type="submission" date="2022-06" db="UniProtKB">
        <authorList>
            <consortium name="EnsemblPlants"/>
        </authorList>
    </citation>
    <scope>IDENTIFICATION</scope>
</reference>
<evidence type="ECO:0000256" key="1">
    <source>
        <dbReference type="SAM" id="MobiDB-lite"/>
    </source>
</evidence>
<reference evidence="2" key="2">
    <citation type="submission" date="2018-03" db="EMBL/GenBank/DDBJ databases">
        <title>The Triticum urartu genome reveals the dynamic nature of wheat genome evolution.</title>
        <authorList>
            <person name="Ling H."/>
            <person name="Ma B."/>
            <person name="Shi X."/>
            <person name="Liu H."/>
            <person name="Dong L."/>
            <person name="Sun H."/>
            <person name="Cao Y."/>
            <person name="Gao Q."/>
            <person name="Zheng S."/>
            <person name="Li Y."/>
            <person name="Yu Y."/>
            <person name="Du H."/>
            <person name="Qi M."/>
            <person name="Li Y."/>
            <person name="Yu H."/>
            <person name="Cui Y."/>
            <person name="Wang N."/>
            <person name="Chen C."/>
            <person name="Wu H."/>
            <person name="Zhao Y."/>
            <person name="Zhang J."/>
            <person name="Li Y."/>
            <person name="Zhou W."/>
            <person name="Zhang B."/>
            <person name="Hu W."/>
            <person name="Eijk M."/>
            <person name="Tang J."/>
            <person name="Witsenboer H."/>
            <person name="Zhao S."/>
            <person name="Li Z."/>
            <person name="Zhang A."/>
            <person name="Wang D."/>
            <person name="Liang C."/>
        </authorList>
    </citation>
    <scope>NUCLEOTIDE SEQUENCE [LARGE SCALE GENOMIC DNA]</scope>
    <source>
        <strain evidence="2">cv. G1812</strain>
    </source>
</reference>